<evidence type="ECO:0000313" key="11">
    <source>
        <dbReference type="EMBL" id="TIA87211.1"/>
    </source>
</evidence>
<feature type="transmembrane region" description="Helical" evidence="10">
    <location>
        <begin position="291"/>
        <end position="310"/>
    </location>
</feature>
<feature type="transmembrane region" description="Helical" evidence="10">
    <location>
        <begin position="437"/>
        <end position="456"/>
    </location>
</feature>
<dbReference type="GO" id="GO:0005789">
    <property type="term" value="C:endoplasmic reticulum membrane"/>
    <property type="evidence" value="ECO:0007669"/>
    <property type="project" value="UniProtKB-SubCell"/>
</dbReference>
<comment type="caution">
    <text evidence="10">Lacks conserved residue(s) required for the propagation of feature annotation.</text>
</comment>
<keyword evidence="10" id="KW-0813">Transport</keyword>
<evidence type="ECO:0000256" key="9">
    <source>
        <dbReference type="ARBA" id="ARBA00045912"/>
    </source>
</evidence>
<comment type="caution">
    <text evidence="11">The sequence shown here is derived from an EMBL/GenBank/DDBJ whole genome shotgun (WGS) entry which is preliminary data.</text>
</comment>
<dbReference type="GO" id="GO:0006488">
    <property type="term" value="P:dolichol-linked oligosaccharide biosynthetic process"/>
    <property type="evidence" value="ECO:0007669"/>
    <property type="project" value="InterPro"/>
</dbReference>
<keyword evidence="4 10" id="KW-0812">Transmembrane</keyword>
<dbReference type="AlphaFoldDB" id="A0A4T0FGB7"/>
<evidence type="ECO:0000256" key="1">
    <source>
        <dbReference type="ARBA" id="ARBA00004477"/>
    </source>
</evidence>
<dbReference type="Pfam" id="PF04506">
    <property type="entry name" value="Rft-1"/>
    <property type="match status" value="1"/>
</dbReference>
<evidence type="ECO:0000313" key="12">
    <source>
        <dbReference type="Proteomes" id="UP000310189"/>
    </source>
</evidence>
<evidence type="ECO:0000256" key="5">
    <source>
        <dbReference type="ARBA" id="ARBA00022824"/>
    </source>
</evidence>
<keyword evidence="12" id="KW-1185">Reference proteome</keyword>
<evidence type="ECO:0000256" key="7">
    <source>
        <dbReference type="ARBA" id="ARBA00023136"/>
    </source>
</evidence>
<feature type="transmembrane region" description="Helical" evidence="10">
    <location>
        <begin position="395"/>
        <end position="416"/>
    </location>
</feature>
<protein>
    <recommendedName>
        <fullName evidence="8 10">Man(5)GlcNAc(2)-PP-dolichol translocation protein RFT1</fullName>
    </recommendedName>
</protein>
<dbReference type="PANTHER" id="PTHR13117">
    <property type="entry name" value="ENDOPLASMIC RETICULUM MULTISPAN TRANSMEMBRANE PROTEIN-RELATED"/>
    <property type="match status" value="1"/>
</dbReference>
<name>A0A4T0FGB7_9BASI</name>
<feature type="transmembrane region" description="Helical" evidence="10">
    <location>
        <begin position="330"/>
        <end position="349"/>
    </location>
</feature>
<feature type="transmembrane region" description="Helical" evidence="10">
    <location>
        <begin position="79"/>
        <end position="99"/>
    </location>
</feature>
<keyword evidence="6 10" id="KW-1133">Transmembrane helix</keyword>
<comment type="similarity">
    <text evidence="3 10">Belongs to the RFT1 family.</text>
</comment>
<proteinExistence type="inferred from homology"/>
<dbReference type="Proteomes" id="UP000310189">
    <property type="component" value="Unassembled WGS sequence"/>
</dbReference>
<reference evidence="11 12" key="1">
    <citation type="submission" date="2019-03" db="EMBL/GenBank/DDBJ databases">
        <title>Sequencing 23 genomes of Wallemia ichthyophaga.</title>
        <authorList>
            <person name="Gostincar C."/>
        </authorList>
    </citation>
    <scope>NUCLEOTIDE SEQUENCE [LARGE SCALE GENOMIC DNA]</scope>
    <source>
        <strain evidence="11 12">EXF-5753</strain>
    </source>
</reference>
<dbReference type="PANTHER" id="PTHR13117:SF5">
    <property type="entry name" value="PROTEIN RFT1 HOMOLOG"/>
    <property type="match status" value="1"/>
</dbReference>
<gene>
    <name evidence="11" type="ORF">E3P99_03317</name>
</gene>
<comment type="subcellular location">
    <subcellularLocation>
        <location evidence="1 10">Endoplasmic reticulum membrane</location>
        <topology evidence="1 10">Multi-pass membrane protein</topology>
    </subcellularLocation>
</comment>
<keyword evidence="7 10" id="KW-0472">Membrane</keyword>
<evidence type="ECO:0000256" key="2">
    <source>
        <dbReference type="ARBA" id="ARBA00004922"/>
    </source>
</evidence>
<feature type="transmembrane region" description="Helical" evidence="10">
    <location>
        <begin position="6"/>
        <end position="27"/>
    </location>
</feature>
<feature type="transmembrane region" description="Helical" evidence="10">
    <location>
        <begin position="369"/>
        <end position="389"/>
    </location>
</feature>
<evidence type="ECO:0000256" key="4">
    <source>
        <dbReference type="ARBA" id="ARBA00022692"/>
    </source>
</evidence>
<evidence type="ECO:0000256" key="3">
    <source>
        <dbReference type="ARBA" id="ARBA00010288"/>
    </source>
</evidence>
<comment type="pathway">
    <text evidence="2">Protein modification; protein glycosylation.</text>
</comment>
<evidence type="ECO:0000256" key="10">
    <source>
        <dbReference type="RuleBase" id="RU365067"/>
    </source>
</evidence>
<evidence type="ECO:0000256" key="8">
    <source>
        <dbReference type="ARBA" id="ARBA00044793"/>
    </source>
</evidence>
<feature type="transmembrane region" description="Helical" evidence="10">
    <location>
        <begin position="111"/>
        <end position="128"/>
    </location>
</feature>
<feature type="transmembrane region" description="Helical" evidence="10">
    <location>
        <begin position="462"/>
        <end position="483"/>
    </location>
</feature>
<keyword evidence="5 10" id="KW-0256">Endoplasmic reticulum</keyword>
<dbReference type="EMBL" id="SPNW01000061">
    <property type="protein sequence ID" value="TIA87211.1"/>
    <property type="molecule type" value="Genomic_DNA"/>
</dbReference>
<organism evidence="11 12">
    <name type="scientific">Wallemia hederae</name>
    <dbReference type="NCBI Taxonomy" id="1540922"/>
    <lineage>
        <taxon>Eukaryota</taxon>
        <taxon>Fungi</taxon>
        <taxon>Dikarya</taxon>
        <taxon>Basidiomycota</taxon>
        <taxon>Wallemiomycotina</taxon>
        <taxon>Wallemiomycetes</taxon>
        <taxon>Wallemiales</taxon>
        <taxon>Wallemiaceae</taxon>
        <taxon>Wallemia</taxon>
    </lineage>
</organism>
<comment type="function">
    <text evidence="9 10">Intramembrane glycolipid transporter that operates in the biosynthetic pathway of dolichol-linked oligosaccharides, the glycan precursors employed in protein asparagine (N)-glycosylation. The sequential addition of sugars to dolichol pyrophosphate produces dolichol-linked oligosaccharides containing fourteen sugars, including two GlcNAcs, nine mannoses and three glucoses. Once assembled, the oligosaccharide is transferred from the lipid to nascent proteins by oligosaccharyltransferases. The assembly of dolichol-linked oligosaccharides begins on the cytosolic side of the endoplasmic reticulum membrane and finishes in its lumen. RFT1 could mediate the translocation of the cytosolically oriented intermediate DolPP-GlcNAc2Man5, produced by ALG11, into the ER lumen where dolichol-linked oligosaccharides assembly continues. However, the intramembrane lipid transporter activity could not be confirmed in vitro.</text>
</comment>
<accession>A0A4T0FGB7</accession>
<sequence length="504" mass="54755">MDVRGFANSIAWTSSLAGFIRVANFIINQLSLRLIDPANLGRQSFKLDLLYSSVQQLSKDSVGLAALNGSISSQQSINLSFLAIPLNVISLFIARVTFFRSLDGVGDDNDYNAALLLYTVAILVESLVEPLKLQAIRRAEVKRRLLVDSVAFATKSIGTLVLLSKYGQSHSLSSHAAGQLNYSLIQLLAYITDYLSEARVIFPGRLSNESAFHKQSTAALRALTTQALIKLGLTQGDKYIISTHLSDADQGAFALADNYGSIVARVALLPIEENSRVYFSSKVSAQQCASVLRLLLHAYTLLLCVLPAFIPSYAQSVLQVLLPQYSTSSALSILPHYSIYIPFMAYNGILESYLHSTATSVLIDRHSRFLTLLSLLLMPSIYTALAHSSTSLHPIIIVYANIANLGARSVYAYSYASRTLGDADRNASSGLSMKSILPHKLVILACVVAGAVTHYSKLSYSLVAHFAIGGICGVSICVLIVITERARVMSVIKDVKQHRADKSK</sequence>
<dbReference type="InterPro" id="IPR007594">
    <property type="entry name" value="RFT1"/>
</dbReference>
<evidence type="ECO:0000256" key="6">
    <source>
        <dbReference type="ARBA" id="ARBA00022989"/>
    </source>
</evidence>
<dbReference type="OrthoDB" id="9979195at2759"/>
<dbReference type="GO" id="GO:0034203">
    <property type="term" value="P:glycolipid translocation"/>
    <property type="evidence" value="ECO:0007669"/>
    <property type="project" value="TreeGrafter"/>
</dbReference>